<evidence type="ECO:0000256" key="1">
    <source>
        <dbReference type="SAM" id="MobiDB-lite"/>
    </source>
</evidence>
<name>A0ABD1MN75_9FABA</name>
<keyword evidence="2" id="KW-0472">Membrane</keyword>
<evidence type="ECO:0000313" key="5">
    <source>
        <dbReference type="Proteomes" id="UP001603857"/>
    </source>
</evidence>
<dbReference type="InterPro" id="IPR058352">
    <property type="entry name" value="DUF8039"/>
</dbReference>
<evidence type="ECO:0000256" key="2">
    <source>
        <dbReference type="SAM" id="Phobius"/>
    </source>
</evidence>
<dbReference type="EMBL" id="JBGMDY010000004">
    <property type="protein sequence ID" value="KAL2336977.1"/>
    <property type="molecule type" value="Genomic_DNA"/>
</dbReference>
<keyword evidence="2" id="KW-1133">Transmembrane helix</keyword>
<feature type="region of interest" description="Disordered" evidence="1">
    <location>
        <begin position="1"/>
        <end position="22"/>
    </location>
</feature>
<dbReference type="PANTHER" id="PTHR33018">
    <property type="entry name" value="OS10G0338966 PROTEIN-RELATED"/>
    <property type="match status" value="1"/>
</dbReference>
<accession>A0ABD1MN75</accession>
<dbReference type="Proteomes" id="UP001603857">
    <property type="component" value="Unassembled WGS sequence"/>
</dbReference>
<feature type="compositionally biased region" description="Basic and acidic residues" evidence="1">
    <location>
        <begin position="1"/>
        <end position="14"/>
    </location>
</feature>
<evidence type="ECO:0000313" key="4">
    <source>
        <dbReference type="EMBL" id="KAL2336977.1"/>
    </source>
</evidence>
<evidence type="ECO:0000259" key="3">
    <source>
        <dbReference type="Pfam" id="PF26133"/>
    </source>
</evidence>
<feature type="transmembrane region" description="Helical" evidence="2">
    <location>
        <begin position="157"/>
        <end position="184"/>
    </location>
</feature>
<gene>
    <name evidence="4" type="ORF">Fmac_011423</name>
</gene>
<dbReference type="Pfam" id="PF26133">
    <property type="entry name" value="DUF8039"/>
    <property type="match status" value="1"/>
</dbReference>
<reference evidence="4 5" key="1">
    <citation type="submission" date="2024-08" db="EMBL/GenBank/DDBJ databases">
        <title>Insights into the chromosomal genome structure of Flemingia macrophylla.</title>
        <authorList>
            <person name="Ding Y."/>
            <person name="Zhao Y."/>
            <person name="Bi W."/>
            <person name="Wu M."/>
            <person name="Zhao G."/>
            <person name="Gong Y."/>
            <person name="Li W."/>
            <person name="Zhang P."/>
        </authorList>
    </citation>
    <scope>NUCLEOTIDE SEQUENCE [LARGE SCALE GENOMIC DNA]</scope>
    <source>
        <strain evidence="4">DYQJB</strain>
        <tissue evidence="4">Leaf</tissue>
    </source>
</reference>
<protein>
    <recommendedName>
        <fullName evidence="3">DUF8039 domain-containing protein</fullName>
    </recommendedName>
</protein>
<keyword evidence="2" id="KW-0812">Transmembrane</keyword>
<dbReference type="AlphaFoldDB" id="A0ABD1MN75"/>
<proteinExistence type="predicted"/>
<feature type="domain" description="DUF8039" evidence="3">
    <location>
        <begin position="74"/>
        <end position="149"/>
    </location>
</feature>
<dbReference type="PANTHER" id="PTHR33018:SF34">
    <property type="entry name" value="OS02G0472350 PROTEIN"/>
    <property type="match status" value="1"/>
</dbReference>
<comment type="caution">
    <text evidence="4">The sequence shown here is derived from an EMBL/GenBank/DDBJ whole genome shotgun (WGS) entry which is preliminary data.</text>
</comment>
<keyword evidence="5" id="KW-1185">Reference proteome</keyword>
<sequence>MTRDGGKTSARVEQRVQSQMQAQLEERLQAQMEERMQTFMQSYSQQQPTPPSHVGIGGSIWAPHPSPPVTDTPPQKCQLLLDGYPDVVSIGSIQEGASTVHHQTLEDDWVRVSVDDVFHPEAQLPRCTRELITVGQALHSYVAWPRRLVAPLSSRAIIFYPLMSLVFYYYYTYNFIIMFSIFWFSGCSTGQEKAPQEGNKIRITEVDDTSGGLRRGLHTGLPLETRGFWI</sequence>
<organism evidence="4 5">
    <name type="scientific">Flemingia macrophylla</name>
    <dbReference type="NCBI Taxonomy" id="520843"/>
    <lineage>
        <taxon>Eukaryota</taxon>
        <taxon>Viridiplantae</taxon>
        <taxon>Streptophyta</taxon>
        <taxon>Embryophyta</taxon>
        <taxon>Tracheophyta</taxon>
        <taxon>Spermatophyta</taxon>
        <taxon>Magnoliopsida</taxon>
        <taxon>eudicotyledons</taxon>
        <taxon>Gunneridae</taxon>
        <taxon>Pentapetalae</taxon>
        <taxon>rosids</taxon>
        <taxon>fabids</taxon>
        <taxon>Fabales</taxon>
        <taxon>Fabaceae</taxon>
        <taxon>Papilionoideae</taxon>
        <taxon>50 kb inversion clade</taxon>
        <taxon>NPAAA clade</taxon>
        <taxon>indigoferoid/millettioid clade</taxon>
        <taxon>Phaseoleae</taxon>
        <taxon>Flemingia</taxon>
    </lineage>
</organism>